<proteinExistence type="predicted"/>
<sequence>MSDALIDALGARAGIVCAVGAGGKKSTLYRVLDTHPGRVGLTATAMTKPPPSRYLDTRLFDDAAALVQTVPRAAATHRRVGFACPSEKSGRCAGLPPARVAHIHEAAGFEVTLVKADGARMRGIKAPRSNEPLIVPGTRTVIFVVSAAVIGQPLNERIAHRVPELTQLLGLTPGDTVCAEHVGHLLSDPAGAAQHIGQATLIGLINQVDGDAQRTLARQAARQAMAGACPPARVVLSAMTASEPLVDVVESARNAAD</sequence>
<keyword evidence="2" id="KW-1185">Reference proteome</keyword>
<dbReference type="eggNOG" id="COG1192">
    <property type="taxonomic scope" value="Bacteria"/>
</dbReference>
<name>R4V4Z9_9GAMM</name>
<gene>
    <name evidence="1" type="ORF">SPISAL_00245</name>
</gene>
<reference evidence="1 2" key="1">
    <citation type="journal article" date="2013" name="Genome Announc.">
        <title>Draft Genome of Spiribacter salinus M19-40, an Abundant Gammaproteobacterium in Aquatic Hypersaline Environments.</title>
        <authorList>
            <person name="Leon M.J."/>
            <person name="Ghai R."/>
            <person name="Fernandez A.B."/>
            <person name="Sanchez-Porro C."/>
            <person name="Rodriguez-Valera F."/>
            <person name="Ventosa A."/>
        </authorList>
    </citation>
    <scope>NUCLEOTIDE SEQUENCE [LARGE SCALE GENOMIC DNA]</scope>
    <source>
        <strain evidence="1">M19-40</strain>
    </source>
</reference>
<protein>
    <recommendedName>
        <fullName evidence="3">Selenium-dependent hydroxylase accessory protein YqeC</fullName>
    </recommendedName>
</protein>
<accession>R4V4Z9</accession>
<evidence type="ECO:0000313" key="2">
    <source>
        <dbReference type="Proteomes" id="UP000017881"/>
    </source>
</evidence>
<dbReference type="NCBIfam" id="TIGR03172">
    <property type="entry name" value="selenium cofactor biosynthesis protein YqeC"/>
    <property type="match status" value="1"/>
</dbReference>
<organism evidence="1 2">
    <name type="scientific">Spiribacter salinus M19-40</name>
    <dbReference type="NCBI Taxonomy" id="1260251"/>
    <lineage>
        <taxon>Bacteria</taxon>
        <taxon>Pseudomonadati</taxon>
        <taxon>Pseudomonadota</taxon>
        <taxon>Gammaproteobacteria</taxon>
        <taxon>Chromatiales</taxon>
        <taxon>Ectothiorhodospiraceae</taxon>
        <taxon>Spiribacter</taxon>
    </lineage>
</organism>
<dbReference type="InterPro" id="IPR017587">
    <property type="entry name" value="YqeC"/>
</dbReference>
<dbReference type="KEGG" id="ssal:SPISAL_00245"/>
<evidence type="ECO:0008006" key="3">
    <source>
        <dbReference type="Google" id="ProtNLM"/>
    </source>
</evidence>
<evidence type="ECO:0000313" key="1">
    <source>
        <dbReference type="EMBL" id="AGM40150.1"/>
    </source>
</evidence>
<dbReference type="AlphaFoldDB" id="R4V4Z9"/>
<dbReference type="Proteomes" id="UP000017881">
    <property type="component" value="Chromosome"/>
</dbReference>
<dbReference type="Pfam" id="PF19842">
    <property type="entry name" value="YqeC"/>
    <property type="match status" value="1"/>
</dbReference>
<dbReference type="OrthoDB" id="368187at2"/>
<dbReference type="HOGENOM" id="CLU_068045_0_0_6"/>
<dbReference type="RefSeq" id="WP_016352457.1">
    <property type="nucleotide sequence ID" value="NC_021291.1"/>
</dbReference>
<dbReference type="EMBL" id="CP005963">
    <property type="protein sequence ID" value="AGM40150.1"/>
    <property type="molecule type" value="Genomic_DNA"/>
</dbReference>